<dbReference type="SMART" id="SM00356">
    <property type="entry name" value="ZnF_C3H1"/>
    <property type="match status" value="4"/>
</dbReference>
<evidence type="ECO:0000256" key="5">
    <source>
        <dbReference type="ARBA" id="ARBA00022833"/>
    </source>
</evidence>
<proteinExistence type="predicted"/>
<feature type="domain" description="C3H1-type" evidence="8">
    <location>
        <begin position="371"/>
        <end position="400"/>
    </location>
</feature>
<dbReference type="EMBL" id="CAJHUC010002963">
    <property type="protein sequence ID" value="CAD7704852.1"/>
    <property type="molecule type" value="Genomic_DNA"/>
</dbReference>
<dbReference type="Pfam" id="PF18044">
    <property type="entry name" value="zf-CCCH_4"/>
    <property type="match status" value="1"/>
</dbReference>
<evidence type="ECO:0000256" key="6">
    <source>
        <dbReference type="PROSITE-ProRule" id="PRU00723"/>
    </source>
</evidence>
<feature type="zinc finger region" description="C3H1-type" evidence="6">
    <location>
        <begin position="29"/>
        <end position="56"/>
    </location>
</feature>
<dbReference type="Pfam" id="PF14608">
    <property type="entry name" value="zf-CCCH_2"/>
    <property type="match status" value="1"/>
</dbReference>
<dbReference type="Proteomes" id="UP000708148">
    <property type="component" value="Unassembled WGS sequence"/>
</dbReference>
<dbReference type="GO" id="GO:0008270">
    <property type="term" value="F:zinc ion binding"/>
    <property type="evidence" value="ECO:0007669"/>
    <property type="project" value="UniProtKB-KW"/>
</dbReference>
<dbReference type="GO" id="GO:0000209">
    <property type="term" value="P:protein polyubiquitination"/>
    <property type="evidence" value="ECO:0007669"/>
    <property type="project" value="InterPro"/>
</dbReference>
<dbReference type="Gene3D" id="4.10.1000.10">
    <property type="entry name" value="Zinc finger, CCCH-type"/>
    <property type="match status" value="1"/>
</dbReference>
<evidence type="ECO:0000256" key="2">
    <source>
        <dbReference type="ARBA" id="ARBA00022723"/>
    </source>
</evidence>
<reference evidence="9" key="1">
    <citation type="submission" date="2020-12" db="EMBL/GenBank/DDBJ databases">
        <authorList>
            <person name="Iha C."/>
        </authorList>
    </citation>
    <scope>NUCLEOTIDE SEQUENCE</scope>
</reference>
<keyword evidence="10" id="KW-1185">Reference proteome</keyword>
<evidence type="ECO:0008006" key="11">
    <source>
        <dbReference type="Google" id="ProtNLM"/>
    </source>
</evidence>
<accession>A0A8S1JFP1</accession>
<dbReference type="Pfam" id="PF13639">
    <property type="entry name" value="zf-RING_2"/>
    <property type="match status" value="1"/>
</dbReference>
<feature type="domain" description="RING-type" evidence="7">
    <location>
        <begin position="286"/>
        <end position="342"/>
    </location>
</feature>
<dbReference type="SMART" id="SM00184">
    <property type="entry name" value="RING"/>
    <property type="match status" value="1"/>
</dbReference>
<sequence>MADRVLCKYFKNGCCKFGESCVFSHDFSDGADMVCKFFLAGNCTYGDKCRYDHVRPDWWKKREVMPSTSASTASTSRPGNALAQPFQQPTQSLRPMAAPFVPRTCSTGALGPTSSQGSNRNWAAVAGKTATICAADHLALVSWEEVGIEPGVADEGDRYRLENHEHGWTDYGQVELPESLECLSEVRRQENDTAHSGIEEHDLWDGPQESWDDANSHRQSFCWQYLNGGFCVNGDSCTMLHGEYCETCTKYCLHPEDEQERQMHKDACKQRHSRLDACVQSAEMECGICLEKVLKNPNPALRKFGLMNCEHCFCLSCIRNWRSNSDGEFDLSAALRTCPICRTTTYFITPSAVWPTNREDKERIVESYKQKLASIDCKYFNFGAGECPFGTSCFYRHVDKDGVFQDVKPRFIANAEGEVKSVRPMHFGDLLNTASARRIMNRRRR</sequence>
<dbReference type="InterPro" id="IPR013083">
    <property type="entry name" value="Znf_RING/FYVE/PHD"/>
</dbReference>
<dbReference type="InterPro" id="IPR001841">
    <property type="entry name" value="Znf_RING"/>
</dbReference>
<dbReference type="OrthoDB" id="411372at2759"/>
<keyword evidence="4 6" id="KW-0863">Zinc-finger</keyword>
<dbReference type="PROSITE" id="PS00518">
    <property type="entry name" value="ZF_RING_1"/>
    <property type="match status" value="1"/>
</dbReference>
<dbReference type="AlphaFoldDB" id="A0A8S1JFP1"/>
<feature type="zinc finger region" description="C3H1-type" evidence="6">
    <location>
        <begin position="1"/>
        <end position="28"/>
    </location>
</feature>
<dbReference type="InterPro" id="IPR000571">
    <property type="entry name" value="Znf_CCCH"/>
</dbReference>
<dbReference type="InterPro" id="IPR036855">
    <property type="entry name" value="Znf_CCCH_sf"/>
</dbReference>
<dbReference type="InterPro" id="IPR017907">
    <property type="entry name" value="Znf_RING_CS"/>
</dbReference>
<evidence type="ECO:0000313" key="10">
    <source>
        <dbReference type="Proteomes" id="UP000708148"/>
    </source>
</evidence>
<dbReference type="InterPro" id="IPR045072">
    <property type="entry name" value="MKRN-like"/>
</dbReference>
<comment type="caution">
    <text evidence="9">The sequence shown here is derived from an EMBL/GenBank/DDBJ whole genome shotgun (WGS) entry which is preliminary data.</text>
</comment>
<feature type="zinc finger region" description="C3H1-type" evidence="6">
    <location>
        <begin position="371"/>
        <end position="400"/>
    </location>
</feature>
<gene>
    <name evidence="9" type="ORF">OSTQU699_LOCUS10207</name>
</gene>
<dbReference type="GO" id="GO:0061630">
    <property type="term" value="F:ubiquitin protein ligase activity"/>
    <property type="evidence" value="ECO:0007669"/>
    <property type="project" value="InterPro"/>
</dbReference>
<feature type="zinc finger region" description="C3H1-type" evidence="6">
    <location>
        <begin position="216"/>
        <end position="244"/>
    </location>
</feature>
<keyword evidence="2 6" id="KW-0479">Metal-binding</keyword>
<keyword evidence="3" id="KW-0677">Repeat</keyword>
<evidence type="ECO:0000256" key="3">
    <source>
        <dbReference type="ARBA" id="ARBA00022737"/>
    </source>
</evidence>
<feature type="domain" description="C3H1-type" evidence="8">
    <location>
        <begin position="29"/>
        <end position="56"/>
    </location>
</feature>
<feature type="domain" description="C3H1-type" evidence="8">
    <location>
        <begin position="1"/>
        <end position="28"/>
    </location>
</feature>
<organism evidence="9 10">
    <name type="scientific">Ostreobium quekettii</name>
    <dbReference type="NCBI Taxonomy" id="121088"/>
    <lineage>
        <taxon>Eukaryota</taxon>
        <taxon>Viridiplantae</taxon>
        <taxon>Chlorophyta</taxon>
        <taxon>core chlorophytes</taxon>
        <taxon>Ulvophyceae</taxon>
        <taxon>TCBD clade</taxon>
        <taxon>Bryopsidales</taxon>
        <taxon>Ostreobineae</taxon>
        <taxon>Ostreobiaceae</taxon>
        <taxon>Ostreobium</taxon>
    </lineage>
</organism>
<dbReference type="CDD" id="cd16521">
    <property type="entry name" value="RING-HC_MKRN"/>
    <property type="match status" value="1"/>
</dbReference>
<dbReference type="Pfam" id="PF18345">
    <property type="entry name" value="zf_CCCH_4"/>
    <property type="match status" value="1"/>
</dbReference>
<evidence type="ECO:0000259" key="7">
    <source>
        <dbReference type="PROSITE" id="PS50089"/>
    </source>
</evidence>
<name>A0A8S1JFP1_9CHLO</name>
<evidence type="ECO:0000256" key="4">
    <source>
        <dbReference type="ARBA" id="ARBA00022771"/>
    </source>
</evidence>
<dbReference type="PANTHER" id="PTHR11224">
    <property type="entry name" value="MAKORIN-RELATED"/>
    <property type="match status" value="1"/>
</dbReference>
<protein>
    <recommendedName>
        <fullName evidence="11">RING-type E3 ubiquitin transferase</fullName>
    </recommendedName>
</protein>
<dbReference type="SUPFAM" id="SSF57850">
    <property type="entry name" value="RING/U-box"/>
    <property type="match status" value="1"/>
</dbReference>
<keyword evidence="1" id="KW-0808">Transferase</keyword>
<dbReference type="InterPro" id="IPR041367">
    <property type="entry name" value="Znf-CCCH_4"/>
</dbReference>
<dbReference type="PANTHER" id="PTHR11224:SF10">
    <property type="entry name" value="IP09428P-RELATED"/>
    <property type="match status" value="1"/>
</dbReference>
<feature type="domain" description="C3H1-type" evidence="8">
    <location>
        <begin position="216"/>
        <end position="244"/>
    </location>
</feature>
<keyword evidence="5 6" id="KW-0862">Zinc</keyword>
<evidence type="ECO:0000259" key="8">
    <source>
        <dbReference type="PROSITE" id="PS50103"/>
    </source>
</evidence>
<dbReference type="Gene3D" id="3.30.40.10">
    <property type="entry name" value="Zinc/RING finger domain, C3HC4 (zinc finger)"/>
    <property type="match status" value="1"/>
</dbReference>
<dbReference type="SUPFAM" id="SSF90229">
    <property type="entry name" value="CCCH zinc finger"/>
    <property type="match status" value="2"/>
</dbReference>
<dbReference type="PROSITE" id="PS50089">
    <property type="entry name" value="ZF_RING_2"/>
    <property type="match status" value="1"/>
</dbReference>
<dbReference type="PROSITE" id="PS50103">
    <property type="entry name" value="ZF_C3H1"/>
    <property type="match status" value="4"/>
</dbReference>
<evidence type="ECO:0000313" key="9">
    <source>
        <dbReference type="EMBL" id="CAD7704852.1"/>
    </source>
</evidence>
<evidence type="ECO:0000256" key="1">
    <source>
        <dbReference type="ARBA" id="ARBA00022679"/>
    </source>
</evidence>